<proteinExistence type="predicted"/>
<gene>
    <name evidence="1" type="ORF">OXX778_LOCUS23281</name>
</gene>
<organism evidence="1 2">
    <name type="scientific">Brachionus calyciflorus</name>
    <dbReference type="NCBI Taxonomy" id="104777"/>
    <lineage>
        <taxon>Eukaryota</taxon>
        <taxon>Metazoa</taxon>
        <taxon>Spiralia</taxon>
        <taxon>Gnathifera</taxon>
        <taxon>Rotifera</taxon>
        <taxon>Eurotatoria</taxon>
        <taxon>Monogononta</taxon>
        <taxon>Pseudotrocha</taxon>
        <taxon>Ploima</taxon>
        <taxon>Brachionidae</taxon>
        <taxon>Brachionus</taxon>
    </lineage>
</organism>
<reference evidence="1" key="1">
    <citation type="submission" date="2021-02" db="EMBL/GenBank/DDBJ databases">
        <authorList>
            <person name="Nowell W R."/>
        </authorList>
    </citation>
    <scope>NUCLEOTIDE SEQUENCE</scope>
    <source>
        <strain evidence="1">Ploen Becks lab</strain>
    </source>
</reference>
<evidence type="ECO:0000313" key="2">
    <source>
        <dbReference type="Proteomes" id="UP000663879"/>
    </source>
</evidence>
<protein>
    <submittedName>
        <fullName evidence="1">Uncharacterized protein</fullName>
    </submittedName>
</protein>
<accession>A0A814SV20</accession>
<feature type="non-terminal residue" evidence="1">
    <location>
        <position position="41"/>
    </location>
</feature>
<dbReference type="AlphaFoldDB" id="A0A814SV20"/>
<keyword evidence="2" id="KW-1185">Reference proteome</keyword>
<name>A0A814SV20_9BILA</name>
<evidence type="ECO:0000313" key="1">
    <source>
        <dbReference type="EMBL" id="CAF1150788.1"/>
    </source>
</evidence>
<sequence>MTLKVYSDPSSASNPELFYTNHVSLNWAIDFERQVLNGYCI</sequence>
<comment type="caution">
    <text evidence="1">The sequence shown here is derived from an EMBL/GenBank/DDBJ whole genome shotgun (WGS) entry which is preliminary data.</text>
</comment>
<dbReference type="Proteomes" id="UP000663879">
    <property type="component" value="Unassembled WGS sequence"/>
</dbReference>
<dbReference type="EMBL" id="CAJNOC010011898">
    <property type="protein sequence ID" value="CAF1150788.1"/>
    <property type="molecule type" value="Genomic_DNA"/>
</dbReference>